<dbReference type="AlphaFoldDB" id="A0A0C2MMX6"/>
<evidence type="ECO:0000313" key="2">
    <source>
        <dbReference type="Proteomes" id="UP000031952"/>
    </source>
</evidence>
<dbReference type="EMBL" id="JWSW01000043">
    <property type="protein sequence ID" value="KIJ88546.1"/>
    <property type="molecule type" value="Genomic_DNA"/>
</dbReference>
<name>A0A0C2MMX6_9RICK</name>
<gene>
    <name evidence="1" type="ORF">SB78_05030</name>
</gene>
<feature type="non-terminal residue" evidence="1">
    <location>
        <position position="1"/>
    </location>
</feature>
<comment type="caution">
    <text evidence="1">The sequence shown here is derived from an EMBL/GenBank/DDBJ whole genome shotgun (WGS) entry which is preliminary data.</text>
</comment>
<sequence length="70" mass="8168">QEACPYIAYSKDSRYILGYSNTQQIPKNITKQWDWIPKILELQISNNDVVAIFHTLNHWLNHGNDVKILG</sequence>
<dbReference type="Proteomes" id="UP000031952">
    <property type="component" value="Unassembled WGS sequence"/>
</dbReference>
<organism evidence="1 2">
    <name type="scientific">Rickettsia asembonensis</name>
    <dbReference type="NCBI Taxonomy" id="1068590"/>
    <lineage>
        <taxon>Bacteria</taxon>
        <taxon>Pseudomonadati</taxon>
        <taxon>Pseudomonadota</taxon>
        <taxon>Alphaproteobacteria</taxon>
        <taxon>Rickettsiales</taxon>
        <taxon>Rickettsiaceae</taxon>
        <taxon>Rickettsieae</taxon>
        <taxon>Rickettsia</taxon>
        <taxon>spotted fever group</taxon>
    </lineage>
</organism>
<reference evidence="1 2" key="1">
    <citation type="submission" date="2014-12" db="EMBL/GenBank/DDBJ databases">
        <title>Whole genome sequence of Candidatus Rickettsia asemboensis strain NMRCii isolated from cat fleas in west Kenya.</title>
        <authorList>
            <person name="Jima D."/>
            <person name="Luce-Fedrow A."/>
            <person name="Yang Y."/>
            <person name="Maina A.N."/>
            <person name="Snesrud E.C."/>
            <person name="Jarman R.G."/>
            <person name="Richards A.L."/>
            <person name="Hang J."/>
        </authorList>
    </citation>
    <scope>NUCLEOTIDE SEQUENCE [LARGE SCALE GENOMIC DNA]</scope>
    <source>
        <strain evidence="1 2">NMRCii</strain>
    </source>
</reference>
<dbReference type="RefSeq" id="WP_041079048.1">
    <property type="nucleotide sequence ID" value="NZ_JWSW01000043.1"/>
</dbReference>
<protein>
    <submittedName>
        <fullName evidence="1">Uncharacterized protein</fullName>
    </submittedName>
</protein>
<keyword evidence="2" id="KW-1185">Reference proteome</keyword>
<proteinExistence type="predicted"/>
<accession>A0A0C2MMX6</accession>
<evidence type="ECO:0000313" key="1">
    <source>
        <dbReference type="EMBL" id="KIJ88546.1"/>
    </source>
</evidence>